<feature type="binding site" description="axial binding residue" evidence="14">
    <location>
        <position position="47"/>
    </location>
    <ligand>
        <name>heme</name>
        <dbReference type="ChEBI" id="CHEBI:30413"/>
    </ligand>
    <ligandPart>
        <name>Fe</name>
        <dbReference type="ChEBI" id="CHEBI:18248"/>
    </ligandPart>
</feature>
<comment type="caution">
    <text evidence="15">The sequence shown here is derived from an EMBL/GenBank/DDBJ whole genome shotgun (WGS) entry which is preliminary data.</text>
</comment>
<dbReference type="AlphaFoldDB" id="A0A7W6J8S9"/>
<comment type="similarity">
    <text evidence="3 14">Belongs to the HemJ family.</text>
</comment>
<evidence type="ECO:0000256" key="6">
    <source>
        <dbReference type="ARBA" id="ARBA00022617"/>
    </source>
</evidence>
<accession>A0A7W6J8S9</accession>
<evidence type="ECO:0000256" key="4">
    <source>
        <dbReference type="ARBA" id="ARBA00017504"/>
    </source>
</evidence>
<comment type="catalytic activity">
    <reaction evidence="13 14">
        <text>protoporphyrinogen IX + 3 A = protoporphyrin IX + 3 AH2</text>
        <dbReference type="Rhea" id="RHEA:62000"/>
        <dbReference type="ChEBI" id="CHEBI:13193"/>
        <dbReference type="ChEBI" id="CHEBI:17499"/>
        <dbReference type="ChEBI" id="CHEBI:57306"/>
        <dbReference type="ChEBI" id="CHEBI:57307"/>
    </reaction>
</comment>
<evidence type="ECO:0000313" key="16">
    <source>
        <dbReference type="Proteomes" id="UP000528286"/>
    </source>
</evidence>
<feature type="binding site" description="axial binding residue" evidence="14">
    <location>
        <position position="122"/>
    </location>
    <ligand>
        <name>heme</name>
        <dbReference type="ChEBI" id="CHEBI:30413"/>
    </ligand>
    <ligandPart>
        <name>Fe</name>
        <dbReference type="ChEBI" id="CHEBI:18248"/>
    </ligandPart>
</feature>
<dbReference type="Proteomes" id="UP000528286">
    <property type="component" value="Unassembled WGS sequence"/>
</dbReference>
<feature type="transmembrane region" description="Helical" evidence="14">
    <location>
        <begin position="91"/>
        <end position="111"/>
    </location>
</feature>
<dbReference type="NCBIfam" id="TIGR00701">
    <property type="entry name" value="protoporphyrinogen oxidase HemJ"/>
    <property type="match status" value="1"/>
</dbReference>
<comment type="cofactor">
    <cofactor evidence="14">
        <name>heme b</name>
        <dbReference type="ChEBI" id="CHEBI:60344"/>
    </cofactor>
    <text evidence="14">Binds 1 heme b (iron(II)-protoporphyrin IX) group per subunit.</text>
</comment>
<dbReference type="HAMAP" id="MF_02239">
    <property type="entry name" value="HemJ"/>
    <property type="match status" value="1"/>
</dbReference>
<keyword evidence="6 14" id="KW-0349">Heme</keyword>
<dbReference type="EMBL" id="JACIEZ010000012">
    <property type="protein sequence ID" value="MBB4066852.1"/>
    <property type="molecule type" value="Genomic_DNA"/>
</dbReference>
<keyword evidence="11 14" id="KW-0408">Iron</keyword>
<evidence type="ECO:0000256" key="1">
    <source>
        <dbReference type="ARBA" id="ARBA00004651"/>
    </source>
</evidence>
<feature type="transmembrane region" description="Helical" evidence="14">
    <location>
        <begin position="117"/>
        <end position="136"/>
    </location>
</feature>
<comment type="pathway">
    <text evidence="2 14">Porphyrin-containing compound metabolism; protoporphyrin-IX biosynthesis; protoporphyrin-IX from protoporphyrinogen-IX: step 1/1.</text>
</comment>
<dbReference type="GO" id="GO:0006782">
    <property type="term" value="P:protoporphyrinogen IX biosynthetic process"/>
    <property type="evidence" value="ECO:0007669"/>
    <property type="project" value="UniProtKB-UniRule"/>
</dbReference>
<name>A0A7W6J8S9_9HYPH</name>
<feature type="transmembrane region" description="Helical" evidence="14">
    <location>
        <begin position="12"/>
        <end position="33"/>
    </location>
</feature>
<keyword evidence="10 14" id="KW-0560">Oxidoreductase</keyword>
<gene>
    <name evidence="15" type="ORF">GGR23_004079</name>
</gene>
<keyword evidence="8 14" id="KW-0479">Metal-binding</keyword>
<dbReference type="PANTHER" id="PTHR40255">
    <property type="entry name" value="UPF0093 MEMBRANE PROTEIN SLR1790"/>
    <property type="match status" value="1"/>
</dbReference>
<protein>
    <recommendedName>
        <fullName evidence="4 14">Protoporphyrinogen IX oxidase</fullName>
        <shortName evidence="14">PPO</shortName>
        <ecNumber evidence="14">1.3.99.-</ecNumber>
    </recommendedName>
</protein>
<evidence type="ECO:0000313" key="15">
    <source>
        <dbReference type="EMBL" id="MBB4066852.1"/>
    </source>
</evidence>
<evidence type="ECO:0000256" key="12">
    <source>
        <dbReference type="ARBA" id="ARBA00023136"/>
    </source>
</evidence>
<comment type="subcellular location">
    <subcellularLocation>
        <location evidence="1 14">Cell membrane</location>
        <topology evidence="1 14">Multi-pass membrane protein</topology>
    </subcellularLocation>
</comment>
<evidence type="ECO:0000256" key="3">
    <source>
        <dbReference type="ARBA" id="ARBA00006501"/>
    </source>
</evidence>
<comment type="subunit">
    <text evidence="14">Homodimer.</text>
</comment>
<evidence type="ECO:0000256" key="10">
    <source>
        <dbReference type="ARBA" id="ARBA00023002"/>
    </source>
</evidence>
<dbReference type="PANTHER" id="PTHR40255:SF1">
    <property type="entry name" value="PROTOPORPHYRINOGEN IX OXIDASE"/>
    <property type="match status" value="1"/>
</dbReference>
<dbReference type="GO" id="GO:0046872">
    <property type="term" value="F:metal ion binding"/>
    <property type="evidence" value="ECO:0007669"/>
    <property type="project" value="UniProtKB-KW"/>
</dbReference>
<comment type="function">
    <text evidence="14">Catalyzes the oxidation of protoporphyrinogen IX to protoporphyrin IX.</text>
</comment>
<dbReference type="GO" id="GO:0005886">
    <property type="term" value="C:plasma membrane"/>
    <property type="evidence" value="ECO:0007669"/>
    <property type="project" value="UniProtKB-SubCell"/>
</dbReference>
<evidence type="ECO:0000256" key="9">
    <source>
        <dbReference type="ARBA" id="ARBA00022989"/>
    </source>
</evidence>
<keyword evidence="5 14" id="KW-1003">Cell membrane</keyword>
<dbReference type="Pfam" id="PF03653">
    <property type="entry name" value="UPF0093"/>
    <property type="match status" value="1"/>
</dbReference>
<evidence type="ECO:0000256" key="7">
    <source>
        <dbReference type="ARBA" id="ARBA00022692"/>
    </source>
</evidence>
<dbReference type="RefSeq" id="WP_183368117.1">
    <property type="nucleotide sequence ID" value="NZ_JACIEZ010000012.1"/>
</dbReference>
<dbReference type="GO" id="GO:0070818">
    <property type="term" value="F:protoporphyrinogen oxidase activity"/>
    <property type="evidence" value="ECO:0007669"/>
    <property type="project" value="UniProtKB-UniRule"/>
</dbReference>
<evidence type="ECO:0000256" key="11">
    <source>
        <dbReference type="ARBA" id="ARBA00023004"/>
    </source>
</evidence>
<feature type="transmembrane region" description="Helical" evidence="14">
    <location>
        <begin position="157"/>
        <end position="175"/>
    </location>
</feature>
<dbReference type="EC" id="1.3.99.-" evidence="14"/>
<keyword evidence="9 14" id="KW-1133">Transmembrane helix</keyword>
<dbReference type="InterPro" id="IPR005265">
    <property type="entry name" value="HemJ-like"/>
</dbReference>
<keyword evidence="12 14" id="KW-0472">Membrane</keyword>
<evidence type="ECO:0000256" key="13">
    <source>
        <dbReference type="ARBA" id="ARBA00048390"/>
    </source>
</evidence>
<reference evidence="15 16" key="1">
    <citation type="submission" date="2020-08" db="EMBL/GenBank/DDBJ databases">
        <title>Genomic Encyclopedia of Type Strains, Phase IV (KMG-IV): sequencing the most valuable type-strain genomes for metagenomic binning, comparative biology and taxonomic classification.</title>
        <authorList>
            <person name="Goeker M."/>
        </authorList>
    </citation>
    <scope>NUCLEOTIDE SEQUENCE [LARGE SCALE GENOMIC DNA]</scope>
    <source>
        <strain evidence="15 16">DSM 29853</strain>
    </source>
</reference>
<evidence type="ECO:0000256" key="5">
    <source>
        <dbReference type="ARBA" id="ARBA00022475"/>
    </source>
</evidence>
<keyword evidence="16" id="KW-1185">Reference proteome</keyword>
<evidence type="ECO:0000256" key="14">
    <source>
        <dbReference type="HAMAP-Rule" id="MF_02239"/>
    </source>
</evidence>
<dbReference type="UniPathway" id="UPA00251">
    <property type="reaction ID" value="UER00324"/>
</dbReference>
<sequence>MEKQTDARPGRSAQLRAGVALVFFAGIGALLLLGDPARVYLWVKALHVIAVISWMAGMLYLPRLFIYHTDAPVGSVQSETFKVMEQRLLKVIMGPAMALSWIFGLYLAWTVHHFEGGWLHAKLLAVVGLSAAHGFFARSAQAFARDENRRTARFWRLINEVPTVLMILIVILVIVQPF</sequence>
<evidence type="ECO:0000256" key="8">
    <source>
        <dbReference type="ARBA" id="ARBA00022723"/>
    </source>
</evidence>
<feature type="transmembrane region" description="Helical" evidence="14">
    <location>
        <begin position="39"/>
        <end position="61"/>
    </location>
</feature>
<organism evidence="15 16">
    <name type="scientific">Gellertiella hungarica</name>
    <dbReference type="NCBI Taxonomy" id="1572859"/>
    <lineage>
        <taxon>Bacteria</taxon>
        <taxon>Pseudomonadati</taxon>
        <taxon>Pseudomonadota</taxon>
        <taxon>Alphaproteobacteria</taxon>
        <taxon>Hyphomicrobiales</taxon>
        <taxon>Rhizobiaceae</taxon>
        <taxon>Gellertiella</taxon>
    </lineage>
</organism>
<keyword evidence="7 14" id="KW-0812">Transmembrane</keyword>
<evidence type="ECO:0000256" key="2">
    <source>
        <dbReference type="ARBA" id="ARBA00005073"/>
    </source>
</evidence>
<proteinExistence type="inferred from homology"/>